<proteinExistence type="predicted"/>
<comment type="caution">
    <text evidence="1">The sequence shown here is derived from an EMBL/GenBank/DDBJ whole genome shotgun (WGS) entry which is preliminary data.</text>
</comment>
<sequence>MESETKVKVKALPQCTRCQGSLVMDREHDLVTGLALPVLLCVNCGCRTPLMKHPAPLYRN</sequence>
<gene>
    <name evidence="1" type="ORF">PPG34_13240</name>
</gene>
<keyword evidence="2" id="KW-1185">Reference proteome</keyword>
<dbReference type="RefSeq" id="WP_313833886.1">
    <property type="nucleotide sequence ID" value="NZ_JAQOUE010000001.1"/>
</dbReference>
<evidence type="ECO:0000313" key="1">
    <source>
        <dbReference type="EMBL" id="MDT7043318.1"/>
    </source>
</evidence>
<reference evidence="1 2" key="1">
    <citation type="journal article" date="2023" name="ISME J.">
        <title>Cultivation and genomic characterization of novel and ubiquitous marine nitrite-oxidizing bacteria from the Nitrospirales.</title>
        <authorList>
            <person name="Mueller A.J."/>
            <person name="Daebeler A."/>
            <person name="Herbold C.W."/>
            <person name="Kirkegaard R.H."/>
            <person name="Daims H."/>
        </authorList>
    </citation>
    <scope>NUCLEOTIDE SEQUENCE [LARGE SCALE GENOMIC DNA]</scope>
    <source>
        <strain evidence="1 2">EB</strain>
    </source>
</reference>
<protein>
    <submittedName>
        <fullName evidence="1">Uncharacterized protein</fullName>
    </submittedName>
</protein>
<dbReference type="Proteomes" id="UP001250932">
    <property type="component" value="Unassembled WGS sequence"/>
</dbReference>
<accession>A0ABU3KAI3</accession>
<evidence type="ECO:0000313" key="2">
    <source>
        <dbReference type="Proteomes" id="UP001250932"/>
    </source>
</evidence>
<name>A0ABU3KAI3_9BACT</name>
<organism evidence="1 2">
    <name type="scientific">Candidatus Nitronereus thalassa</name>
    <dbReference type="NCBI Taxonomy" id="3020898"/>
    <lineage>
        <taxon>Bacteria</taxon>
        <taxon>Pseudomonadati</taxon>
        <taxon>Nitrospirota</taxon>
        <taxon>Nitrospiria</taxon>
        <taxon>Nitrospirales</taxon>
        <taxon>Nitrospiraceae</taxon>
        <taxon>Candidatus Nitronereus</taxon>
    </lineage>
</organism>
<dbReference type="EMBL" id="JAQOUE010000001">
    <property type="protein sequence ID" value="MDT7043318.1"/>
    <property type="molecule type" value="Genomic_DNA"/>
</dbReference>